<dbReference type="AlphaFoldDB" id="A0A9W9U893"/>
<evidence type="ECO:0000313" key="4">
    <source>
        <dbReference type="Proteomes" id="UP001147746"/>
    </source>
</evidence>
<organism evidence="3 4">
    <name type="scientific">Penicillium atrosanguineum</name>
    <dbReference type="NCBI Taxonomy" id="1132637"/>
    <lineage>
        <taxon>Eukaryota</taxon>
        <taxon>Fungi</taxon>
        <taxon>Dikarya</taxon>
        <taxon>Ascomycota</taxon>
        <taxon>Pezizomycotina</taxon>
        <taxon>Eurotiomycetes</taxon>
        <taxon>Eurotiomycetidae</taxon>
        <taxon>Eurotiales</taxon>
        <taxon>Aspergillaceae</taxon>
        <taxon>Penicillium</taxon>
    </lineage>
</organism>
<accession>A0A9W9U893</accession>
<dbReference type="InterPro" id="IPR001849">
    <property type="entry name" value="PH_domain"/>
</dbReference>
<reference evidence="3" key="1">
    <citation type="submission" date="2022-12" db="EMBL/GenBank/DDBJ databases">
        <authorList>
            <person name="Petersen C."/>
        </authorList>
    </citation>
    <scope>NUCLEOTIDE SEQUENCE</scope>
    <source>
        <strain evidence="3">IBT 21472</strain>
    </source>
</reference>
<evidence type="ECO:0000313" key="3">
    <source>
        <dbReference type="EMBL" id="KAJ5323403.1"/>
    </source>
</evidence>
<dbReference type="SUPFAM" id="SSF50729">
    <property type="entry name" value="PH domain-like"/>
    <property type="match status" value="1"/>
</dbReference>
<feature type="compositionally biased region" description="Basic and acidic residues" evidence="1">
    <location>
        <begin position="529"/>
        <end position="544"/>
    </location>
</feature>
<dbReference type="Gene3D" id="3.10.20.90">
    <property type="entry name" value="Phosphatidylinositol 3-kinase Catalytic Subunit, Chain A, domain 1"/>
    <property type="match status" value="1"/>
</dbReference>
<dbReference type="Pfam" id="PF00169">
    <property type="entry name" value="PH"/>
    <property type="match status" value="1"/>
</dbReference>
<feature type="compositionally biased region" description="Basic and acidic residues" evidence="1">
    <location>
        <begin position="21"/>
        <end position="34"/>
    </location>
</feature>
<feature type="compositionally biased region" description="Polar residues" evidence="1">
    <location>
        <begin position="39"/>
        <end position="51"/>
    </location>
</feature>
<evidence type="ECO:0000259" key="2">
    <source>
        <dbReference type="Pfam" id="PF00169"/>
    </source>
</evidence>
<sequence>MVRPAGPAADVTLQKMSRYRSVREAKSVDRHEKALSPQLGATSDQNPSIARSMSRYRRNRPSANNTTTAPINTPAPPLPDLACAKAQRVSPSPDAKLSPSAQEERAREKHRQDAMAQLEGEKQSSAEITLRPVKSEKHVRVKKDVGKTKLTRSAPTAADVESRRASAHAPSHDNTRKSFFQKMGLTKAQDSAPKYIGVGGGGIVPGIDAPISAVNAGERQVLVQYSDALLKLSVTPSTQVQDLLLSASQKLSRDIDPEKFIVRESFHQVGLERNLREYERVRDVMNSWSHDADNRLIIIPPSSMDALAQLDAHLVPSEKPAETSVYLYYSQRPGKWDKRWVTLYPNGQVTIAKKESSKDPTAICHLSDFDIYKPNARALAKEIKPPKKICIAIKSQQKSSMFLSTEKFVHFFSTNDSAMADKWFTVTQAWRSWYLVNKMGATEKSDAGIPLPLRSLTNRQNAEMGPRPSTAKDVYAHKKSSRDHAPPPSSFPKDLAIDTLPGRPSAEMDTTTFSPTGLLGRSYSQRKQAMHERDERAKRAKEEPFTEQGLLNERPLNPPDYSNSRTNTMTRAPDGLSPSLSVSQKPKPLIDLTPIFQEAPQHVRKGRGVTVEPGVKLVDAATGPELAVNTIVIPPATSWRRPSVEVAPPSRNRSNTARSVRQVASPHKSSQLSSAEGSPIVPSNPFQPNSLLTSEKVTSQPKLSKRRGVATGDRNATQPMLDLSPENPFAEGSLLRQL</sequence>
<dbReference type="Gene3D" id="2.30.29.30">
    <property type="entry name" value="Pleckstrin-homology domain (PH domain)/Phosphotyrosine-binding domain (PTB)"/>
    <property type="match status" value="1"/>
</dbReference>
<name>A0A9W9U893_9EURO</name>
<feature type="compositionally biased region" description="Basic and acidic residues" evidence="1">
    <location>
        <begin position="133"/>
        <end position="147"/>
    </location>
</feature>
<evidence type="ECO:0000256" key="1">
    <source>
        <dbReference type="SAM" id="MobiDB-lite"/>
    </source>
</evidence>
<dbReference type="InterPro" id="IPR011993">
    <property type="entry name" value="PH-like_dom_sf"/>
</dbReference>
<proteinExistence type="predicted"/>
<keyword evidence="4" id="KW-1185">Reference proteome</keyword>
<comment type="caution">
    <text evidence="3">The sequence shown here is derived from an EMBL/GenBank/DDBJ whole genome shotgun (WGS) entry which is preliminary data.</text>
</comment>
<dbReference type="Proteomes" id="UP001147746">
    <property type="component" value="Unassembled WGS sequence"/>
</dbReference>
<feature type="region of interest" description="Disordered" evidence="1">
    <location>
        <begin position="458"/>
        <end position="560"/>
    </location>
</feature>
<feature type="compositionally biased region" description="Low complexity" evidence="1">
    <location>
        <begin position="63"/>
        <end position="72"/>
    </location>
</feature>
<gene>
    <name evidence="3" type="ORF">N7476_002003</name>
</gene>
<feature type="region of interest" description="Disordered" evidence="1">
    <location>
        <begin position="641"/>
        <end position="738"/>
    </location>
</feature>
<protein>
    <recommendedName>
        <fullName evidence="2">PH domain-containing protein</fullName>
    </recommendedName>
</protein>
<reference evidence="3" key="2">
    <citation type="journal article" date="2023" name="IMA Fungus">
        <title>Comparative genomic study of the Penicillium genus elucidates a diverse pangenome and 15 lateral gene transfer events.</title>
        <authorList>
            <person name="Petersen C."/>
            <person name="Sorensen T."/>
            <person name="Nielsen M.R."/>
            <person name="Sondergaard T.E."/>
            <person name="Sorensen J.L."/>
            <person name="Fitzpatrick D.A."/>
            <person name="Frisvad J.C."/>
            <person name="Nielsen K.L."/>
        </authorList>
    </citation>
    <scope>NUCLEOTIDE SEQUENCE</scope>
    <source>
        <strain evidence="3">IBT 21472</strain>
    </source>
</reference>
<dbReference type="EMBL" id="JAPZBO010000002">
    <property type="protein sequence ID" value="KAJ5323403.1"/>
    <property type="molecule type" value="Genomic_DNA"/>
</dbReference>
<feature type="domain" description="PH" evidence="2">
    <location>
        <begin position="330"/>
        <end position="425"/>
    </location>
</feature>
<dbReference type="PANTHER" id="PTHR38700:SF1">
    <property type="entry name" value="PH DOMAIN-CONTAINING PROTEIN"/>
    <property type="match status" value="1"/>
</dbReference>
<dbReference type="OrthoDB" id="6235964at2759"/>
<feature type="compositionally biased region" description="Basic and acidic residues" evidence="1">
    <location>
        <begin position="160"/>
        <end position="174"/>
    </location>
</feature>
<feature type="region of interest" description="Disordered" evidence="1">
    <location>
        <begin position="1"/>
        <end position="174"/>
    </location>
</feature>
<dbReference type="SUPFAM" id="SSF54236">
    <property type="entry name" value="Ubiquitin-like"/>
    <property type="match status" value="1"/>
</dbReference>
<feature type="compositionally biased region" description="Polar residues" evidence="1">
    <location>
        <begin position="667"/>
        <end position="676"/>
    </location>
</feature>
<feature type="compositionally biased region" description="Polar residues" evidence="1">
    <location>
        <begin position="684"/>
        <end position="702"/>
    </location>
</feature>
<dbReference type="PANTHER" id="PTHR38700">
    <property type="entry name" value="YALI0E22418P"/>
    <property type="match status" value="1"/>
</dbReference>
<dbReference type="InterPro" id="IPR029071">
    <property type="entry name" value="Ubiquitin-like_domsf"/>
</dbReference>
<feature type="compositionally biased region" description="Basic and acidic residues" evidence="1">
    <location>
        <begin position="102"/>
        <end position="124"/>
    </location>
</feature>